<dbReference type="InterPro" id="IPR054711">
    <property type="entry name" value="eIF3a_PCI_TPR-like"/>
</dbReference>
<dbReference type="GO" id="GO:0032040">
    <property type="term" value="C:small-subunit processome"/>
    <property type="evidence" value="ECO:0007669"/>
    <property type="project" value="UniProtKB-ARBA"/>
</dbReference>
<dbReference type="GO" id="GO:0016282">
    <property type="term" value="C:eukaryotic 43S preinitiation complex"/>
    <property type="evidence" value="ECO:0007669"/>
    <property type="project" value="UniProtKB-UniRule"/>
</dbReference>
<evidence type="ECO:0000256" key="15">
    <source>
        <dbReference type="ARBA" id="ARBA00061391"/>
    </source>
</evidence>
<reference evidence="20 21" key="1">
    <citation type="submission" date="2019-07" db="EMBL/GenBank/DDBJ databases">
        <title>Rhodotorula toruloides NBRC10032 genome sequencing.</title>
        <authorList>
            <person name="Shida Y."/>
            <person name="Takaku H."/>
            <person name="Ogasawara W."/>
            <person name="Mori K."/>
        </authorList>
    </citation>
    <scope>NUCLEOTIDE SEQUENCE [LARGE SCALE GENOMIC DNA]</scope>
    <source>
        <strain evidence="20 21">NBRC10032</strain>
    </source>
</reference>
<name>A0A511K8Y7_RHOTO</name>
<dbReference type="GO" id="GO:0003743">
    <property type="term" value="F:translation initiation factor activity"/>
    <property type="evidence" value="ECO:0007669"/>
    <property type="project" value="UniProtKB-UniRule"/>
</dbReference>
<keyword evidence="10 16" id="KW-0694">RNA-binding</keyword>
<comment type="similarity">
    <text evidence="15">Belongs to the TRAFAC class translation factor GTPase superfamily. Bms1-like GTPase family. BMS1 subfamily.</text>
</comment>
<keyword evidence="13" id="KW-0539">Nucleus</keyword>
<dbReference type="GO" id="GO:0033290">
    <property type="term" value="C:eukaryotic 48S preinitiation complex"/>
    <property type="evidence" value="ECO:0007669"/>
    <property type="project" value="UniProtKB-UniRule"/>
</dbReference>
<dbReference type="PANTHER" id="PTHR14005">
    <property type="entry name" value="EUKARYOTIC TRANSLATION INITIATION FACTOR 3, THETA SUBUNIT"/>
    <property type="match status" value="1"/>
</dbReference>
<dbReference type="Gene3D" id="4.10.860.10">
    <property type="entry name" value="UVR domain"/>
    <property type="match status" value="1"/>
</dbReference>
<feature type="region of interest" description="Disordered" evidence="17">
    <location>
        <begin position="2097"/>
        <end position="2161"/>
    </location>
</feature>
<evidence type="ECO:0000259" key="19">
    <source>
        <dbReference type="PROSITE" id="PS51714"/>
    </source>
</evidence>
<keyword evidence="5 16" id="KW-0396">Initiation factor</keyword>
<feature type="domain" description="PCI" evidence="18">
    <location>
        <begin position="306"/>
        <end position="492"/>
    </location>
</feature>
<feature type="region of interest" description="Disordered" evidence="17">
    <location>
        <begin position="1576"/>
        <end position="1604"/>
    </location>
</feature>
<dbReference type="GO" id="GO:0016787">
    <property type="term" value="F:hydrolase activity"/>
    <property type="evidence" value="ECO:0007669"/>
    <property type="project" value="UniProtKB-KW"/>
</dbReference>
<keyword evidence="6" id="KW-0597">Phosphoprotein</keyword>
<keyword evidence="4" id="KW-0690">Ribosome biogenesis</keyword>
<dbReference type="GO" id="GO:0005524">
    <property type="term" value="F:ATP binding"/>
    <property type="evidence" value="ECO:0007669"/>
    <property type="project" value="UniProtKB-KW"/>
</dbReference>
<evidence type="ECO:0000256" key="8">
    <source>
        <dbReference type="ARBA" id="ARBA00022801"/>
    </source>
</evidence>
<dbReference type="InterPro" id="IPR012948">
    <property type="entry name" value="AARP2CN"/>
</dbReference>
<dbReference type="EMBL" id="BJWK01000001">
    <property type="protein sequence ID" value="GEM06475.1"/>
    <property type="molecule type" value="Genomic_DNA"/>
</dbReference>
<dbReference type="GO" id="GO:0005654">
    <property type="term" value="C:nucleoplasm"/>
    <property type="evidence" value="ECO:0007669"/>
    <property type="project" value="UniProtKB-ARBA"/>
</dbReference>
<organism evidence="20 21">
    <name type="scientific">Rhodotorula toruloides</name>
    <name type="common">Yeast</name>
    <name type="synonym">Rhodosporidium toruloides</name>
    <dbReference type="NCBI Taxonomy" id="5286"/>
    <lineage>
        <taxon>Eukaryota</taxon>
        <taxon>Fungi</taxon>
        <taxon>Dikarya</taxon>
        <taxon>Basidiomycota</taxon>
        <taxon>Pucciniomycotina</taxon>
        <taxon>Microbotryomycetes</taxon>
        <taxon>Sporidiobolales</taxon>
        <taxon>Sporidiobolaceae</taxon>
        <taxon>Rhodotorula</taxon>
    </lineage>
</organism>
<evidence type="ECO:0000256" key="16">
    <source>
        <dbReference type="HAMAP-Rule" id="MF_03000"/>
    </source>
</evidence>
<dbReference type="GO" id="GO:0043614">
    <property type="term" value="C:multi-eIF complex"/>
    <property type="evidence" value="ECO:0007669"/>
    <property type="project" value="TreeGrafter"/>
</dbReference>
<evidence type="ECO:0000256" key="6">
    <source>
        <dbReference type="ARBA" id="ARBA00022553"/>
    </source>
</evidence>
<dbReference type="Pfam" id="PF08142">
    <property type="entry name" value="AARP2CN"/>
    <property type="match status" value="1"/>
</dbReference>
<dbReference type="InterPro" id="IPR030387">
    <property type="entry name" value="G_Bms1/Tsr1_dom"/>
</dbReference>
<dbReference type="Pfam" id="PF01399">
    <property type="entry name" value="PCI"/>
    <property type="match status" value="1"/>
</dbReference>
<feature type="region of interest" description="Disordered" evidence="17">
    <location>
        <begin position="792"/>
        <end position="995"/>
    </location>
</feature>
<dbReference type="SMART" id="SM01362">
    <property type="entry name" value="DUF663"/>
    <property type="match status" value="1"/>
</dbReference>
<keyword evidence="12" id="KW-0342">GTP-binding</keyword>
<dbReference type="SUPFAM" id="SSF52540">
    <property type="entry name" value="P-loop containing nucleoside triphosphate hydrolases"/>
    <property type="match status" value="1"/>
</dbReference>
<feature type="compositionally biased region" description="Acidic residues" evidence="17">
    <location>
        <begin position="1661"/>
        <end position="1679"/>
    </location>
</feature>
<dbReference type="PROSITE" id="PS50250">
    <property type="entry name" value="PCI"/>
    <property type="match status" value="1"/>
</dbReference>
<comment type="catalytic activity">
    <reaction evidence="14">
        <text>GTP + H2O = GDP + phosphate + H(+)</text>
        <dbReference type="Rhea" id="RHEA:19669"/>
        <dbReference type="ChEBI" id="CHEBI:15377"/>
        <dbReference type="ChEBI" id="CHEBI:15378"/>
        <dbReference type="ChEBI" id="CHEBI:37565"/>
        <dbReference type="ChEBI" id="CHEBI:43474"/>
        <dbReference type="ChEBI" id="CHEBI:58189"/>
    </reaction>
    <physiologicalReaction direction="left-to-right" evidence="14">
        <dbReference type="Rhea" id="RHEA:19670"/>
    </physiologicalReaction>
</comment>
<dbReference type="HAMAP" id="MF_03000">
    <property type="entry name" value="eIF3a"/>
    <property type="match status" value="1"/>
</dbReference>
<dbReference type="Gene3D" id="3.40.50.300">
    <property type="entry name" value="P-loop containing nucleotide triphosphate hydrolases"/>
    <property type="match status" value="1"/>
</dbReference>
<dbReference type="FunFam" id="3.40.50.300:FF:000105">
    <property type="entry name" value="BMS1 ribosome biogenesis factor"/>
    <property type="match status" value="1"/>
</dbReference>
<dbReference type="GO" id="GO:0071540">
    <property type="term" value="C:eukaryotic translation initiation factor 3 complex, eIF3e"/>
    <property type="evidence" value="ECO:0007669"/>
    <property type="project" value="TreeGrafter"/>
</dbReference>
<evidence type="ECO:0000256" key="12">
    <source>
        <dbReference type="ARBA" id="ARBA00023134"/>
    </source>
</evidence>
<feature type="compositionally biased region" description="Low complexity" evidence="17">
    <location>
        <begin position="1397"/>
        <end position="1406"/>
    </location>
</feature>
<feature type="compositionally biased region" description="Acidic residues" evidence="17">
    <location>
        <begin position="1492"/>
        <end position="1504"/>
    </location>
</feature>
<proteinExistence type="inferred from homology"/>
<dbReference type="InterPro" id="IPR000717">
    <property type="entry name" value="PCI_dom"/>
</dbReference>
<evidence type="ECO:0000256" key="5">
    <source>
        <dbReference type="ARBA" id="ARBA00022540"/>
    </source>
</evidence>
<dbReference type="GO" id="GO:0003729">
    <property type="term" value="F:mRNA binding"/>
    <property type="evidence" value="ECO:0007669"/>
    <property type="project" value="TreeGrafter"/>
</dbReference>
<dbReference type="FunFam" id="4.10.860.10:FF:000001">
    <property type="entry name" value="Eukaryotic translation initiation factor 3 subunit A"/>
    <property type="match status" value="1"/>
</dbReference>
<dbReference type="Proteomes" id="UP000321518">
    <property type="component" value="Unassembled WGS sequence"/>
</dbReference>
<evidence type="ECO:0000256" key="3">
    <source>
        <dbReference type="ARBA" id="ARBA00022490"/>
    </source>
</evidence>
<feature type="compositionally biased region" description="Basic and acidic residues" evidence="17">
    <location>
        <begin position="1505"/>
        <end position="1514"/>
    </location>
</feature>
<dbReference type="PROSITE" id="PS51714">
    <property type="entry name" value="G_BMS1"/>
    <property type="match status" value="1"/>
</dbReference>
<dbReference type="Pfam" id="PF04950">
    <property type="entry name" value="RIBIOP_C"/>
    <property type="match status" value="1"/>
</dbReference>
<feature type="compositionally biased region" description="Acidic residues" evidence="17">
    <location>
        <begin position="1516"/>
        <end position="1535"/>
    </location>
</feature>
<dbReference type="Gene3D" id="1.25.40.860">
    <property type="match status" value="2"/>
</dbReference>
<comment type="similarity">
    <text evidence="16">Belongs to the eIF-3 subunit A family.</text>
</comment>
<keyword evidence="7" id="KW-0547">Nucleotide-binding</keyword>
<comment type="subcellular location">
    <subcellularLocation>
        <location evidence="1 16">Cytoplasm</location>
    </subcellularLocation>
    <subcellularLocation>
        <location evidence="2">Nucleus</location>
        <location evidence="2">Nucleolus</location>
    </subcellularLocation>
</comment>
<evidence type="ECO:0000256" key="2">
    <source>
        <dbReference type="ARBA" id="ARBA00004604"/>
    </source>
</evidence>
<feature type="region of interest" description="Disordered" evidence="17">
    <location>
        <begin position="1397"/>
        <end position="1549"/>
    </location>
</feature>
<feature type="domain" description="Bms1-type G" evidence="19">
    <location>
        <begin position="1050"/>
        <end position="1214"/>
    </location>
</feature>
<dbReference type="PANTHER" id="PTHR14005:SF0">
    <property type="entry name" value="EUKARYOTIC TRANSLATION INITIATION FACTOR 3 SUBUNIT A"/>
    <property type="match status" value="1"/>
</dbReference>
<sequence>MAALSSISEVFSSKRFRSTPLSTLEPIMVRFLELCVDLRKGRTAKDGLILYKNVAQNTSVQSVEVTIQKLLELSRNKLTDALAKVDELEGEAAGEVEDLEAAETPESILFGLVSEEKSRDRTYRSIVTPWLRFLWESYRTALDILRNNARLEVLYQSVCHEAFQFCLTHQRKTEFRRLCETLRSHLASSQKYTHQSHSINLNDPDTLQRHLDTRFQQLSTAVELELWQEAFRTAEDIHTLVGMSRRAPKASVMASFYDKMARVFAVGNNFLFHAAAYGKLYSLHSARVAIAAANNASDAQQQDAELEKLASRVLLSALAVPLGSGVEIGKRAEGEEGESKGRLGRLASLIGLSSVPTRAGLINDALNRHALKRVSPELRSLYNILEVDFHPLSITSKIEPILASLEKNPDTARYVAPLKDVVLARLFQQLAQVYASLKIDRIVKLASFQADGEKDVTRRRVERYVTEACRRGDVDVTIDHATGSIKFDEELFGDEAGPVASTSANFDSVKTLQPSASTLLRTHLTRLAQTLHSTLNAVAAPGSTPADAAGAARESAFANLETAVEDERDLVIARTAIIKRRKELADEQTARKEKEEAHARSIRAQQKAEEDARRQKEELKQRELERIRKEVEKVKADEAKKVAESLIQSGLKVDKQKLPELSANDLVQLQVQQIEKDKKDLAQKLSSVHKRIDHLERAFRREEISLISQDYERQQARDREAFEAAQVQRAELLRRQHAEGLAIKQRLQRILPDFEHFRQVREKESREHYEAEKRRAAEALEEEKAERRRQILEQKERERQEAIEREREEAERRAREEEEARIRAEQEEREREELERVAERRRQMEAEAEAARKAALEQRFAERKADQERIAAQARREEEALARRQGASAQRSASGPAPVGSAAWRASREGTSPAPSDTGGERPRFQLQPRSTPPAGADAPAGERPRLNLQPRSTDAPAGERSRLNLAPRTAPRPESPAAAPSPPSESPGRCTPFPPVFDIAFTSASFRRAEKQARRNVEKDQTRLHVPAVDRTFNGTAGQGGKDVEQEVPPVIVAVMGPSGVGKTTLIRSLVRRYTKNTMVDIKGPVTVVSGKNRRLTFIEVPNDLGAMIDVAKVADLVLLMIDGSFGFEMETFEALSALNSHGLPKLIAVLTHLDLVKTPAMLKAQKKRLKKRFWTEVYDGAKMFYLSGVMNGRYPDREILNLSRFISVAKFRPLTFRNSHSYFLVDRFDDLTSREVLRKDPKADRHVALFGYLRGIPLRPPGLSNSVRVHIPGAGVDAFDVSRMLELIDPCPLPTKDSEKRRKMGDANKVAYAPMSGGSGQGVTWDGERVWINTSGTFSKRRLEDGEQLPNDEVGEEGVKMVLDLQDADKTLAESMAKSQIRIFGGSEPVTAAEYEAQQAAQAETSPSSSKRTRRAAFNDAVGDYGPATYDDASDDDDDDLNEQDFDTDDEAFEEGDELAFEGNGKKGGKRRASVSAGGERTEDVAYADSDSDLDLILDDDERAERDARAASDGDSDEEDFDEDEGDENDAEEQGPQWKKNLAARAAATMSVGRRRQNFMKLIYSSTLTPEQIAAGETEDTVAAQEEADARREALGEAAAEDEDDLFQLAQGSAHGDDEDIFRPPVNISDLEVWDDEDFLDSIRHLFITGESAPAGDGAYEEEGGDFEDLEADGEGEAGDRSLFPPELDELDDEERKARELAEKKEELKRKFDAQYDNDSDEEKMDFYTEQKAEMERKLKATRAEFAEDDAETRALVEGYRPGTYVRIELHGVPCELVQNFNPRIPMIVGHLLAHEESFGYVQVRLKKHRWYPKILKTNDPLIFSLGWRRFQTVPVYSLDDGTRNRMLKYTPEHMHCLATFYGPISAPNTGFCAFTRFGSETPSFRVSASGVVTDINGTTEIVKKLKLTGTPYKIFKNTAFIKDMFTSSLEIAKFEGAYIRTVSGIRGQVKKALAKPEGCFRAAFEDKVLMSDIVFLRAWYQVKPRQFYNPVGNLLLRDKSAWQGMRLTGEVRRAEGVKTPQDVNSLYKPVVRETRRFNTLKVPRKLQAALPFASKPKIQLPQKNKTYLQKRAVVMEPDEKKALSLLQQIQAISRDKDAKRKEAKQARKVERAKKLAKSDEKRGEREKKEKQEFFAAQGRAEKRKAEGGRFANKKRKRE</sequence>
<evidence type="ECO:0000256" key="11">
    <source>
        <dbReference type="ARBA" id="ARBA00022917"/>
    </source>
</evidence>
<feature type="compositionally biased region" description="Basic and acidic residues" evidence="17">
    <location>
        <begin position="606"/>
        <end position="619"/>
    </location>
</feature>
<keyword evidence="11 16" id="KW-0648">Protein biosynthesis</keyword>
<feature type="region of interest" description="Disordered" evidence="17">
    <location>
        <begin position="1656"/>
        <end position="1696"/>
    </location>
</feature>
<dbReference type="GO" id="GO:0002188">
    <property type="term" value="P:translation reinitiation"/>
    <property type="evidence" value="ECO:0007669"/>
    <property type="project" value="TreeGrafter"/>
</dbReference>
<evidence type="ECO:0000313" key="21">
    <source>
        <dbReference type="Proteomes" id="UP000321518"/>
    </source>
</evidence>
<keyword evidence="8" id="KW-0378">Hydrolase</keyword>
<evidence type="ECO:0000256" key="1">
    <source>
        <dbReference type="ARBA" id="ARBA00004496"/>
    </source>
</evidence>
<evidence type="ECO:0000256" key="7">
    <source>
        <dbReference type="ARBA" id="ARBA00022741"/>
    </source>
</evidence>
<gene>
    <name evidence="16" type="primary">TIF32</name>
    <name evidence="20" type="ORF">Rt10032_c01g0492</name>
</gene>
<dbReference type="InterPro" id="IPR027512">
    <property type="entry name" value="EIF3A"/>
</dbReference>
<comment type="subunit">
    <text evidence="16">Component of the eukaryotic translation initiation factor 3 (eIF-3) complex.</text>
</comment>
<evidence type="ECO:0000256" key="4">
    <source>
        <dbReference type="ARBA" id="ARBA00022517"/>
    </source>
</evidence>
<dbReference type="GO" id="GO:0042274">
    <property type="term" value="P:ribosomal small subunit biogenesis"/>
    <property type="evidence" value="ECO:0007669"/>
    <property type="project" value="UniProtKB-ARBA"/>
</dbReference>
<dbReference type="InterPro" id="IPR003593">
    <property type="entry name" value="AAA+_ATPase"/>
</dbReference>
<dbReference type="SMART" id="SM00785">
    <property type="entry name" value="AARP2CN"/>
    <property type="match status" value="1"/>
</dbReference>
<evidence type="ECO:0000313" key="20">
    <source>
        <dbReference type="EMBL" id="GEM06475.1"/>
    </source>
</evidence>
<comment type="caution">
    <text evidence="20">The sequence shown here is derived from an EMBL/GenBank/DDBJ whole genome shotgun (WGS) entry which is preliminary data.</text>
</comment>
<keyword evidence="3 16" id="KW-0963">Cytoplasm</keyword>
<evidence type="ECO:0000256" key="14">
    <source>
        <dbReference type="ARBA" id="ARBA00049117"/>
    </source>
</evidence>
<evidence type="ECO:0000256" key="13">
    <source>
        <dbReference type="ARBA" id="ARBA00023242"/>
    </source>
</evidence>
<dbReference type="InterPro" id="IPR027417">
    <property type="entry name" value="P-loop_NTPase"/>
</dbReference>
<feature type="compositionally biased region" description="Basic and acidic residues" evidence="17">
    <location>
        <begin position="792"/>
        <end position="882"/>
    </location>
</feature>
<dbReference type="InterPro" id="IPR007034">
    <property type="entry name" value="BMS1_TSR1_C"/>
</dbReference>
<dbReference type="Pfam" id="PF22591">
    <property type="entry name" value="eIF3a_PCI_TPR-like"/>
    <property type="match status" value="1"/>
</dbReference>
<dbReference type="GO" id="GO:0005525">
    <property type="term" value="F:GTP binding"/>
    <property type="evidence" value="ECO:0007669"/>
    <property type="project" value="UniProtKB-KW"/>
</dbReference>
<feature type="compositionally biased region" description="Acidic residues" evidence="17">
    <location>
        <begin position="1434"/>
        <end position="1462"/>
    </location>
</feature>
<dbReference type="SMART" id="SM00382">
    <property type="entry name" value="AAA"/>
    <property type="match status" value="1"/>
</dbReference>
<feature type="region of interest" description="Disordered" evidence="17">
    <location>
        <begin position="583"/>
        <end position="619"/>
    </location>
</feature>
<feature type="compositionally biased region" description="Basic and acidic residues" evidence="17">
    <location>
        <begin position="2097"/>
        <end position="2135"/>
    </location>
</feature>
<evidence type="ECO:0000259" key="18">
    <source>
        <dbReference type="PROSITE" id="PS50250"/>
    </source>
</evidence>
<feature type="compositionally biased region" description="Low complexity" evidence="17">
    <location>
        <begin position="883"/>
        <end position="903"/>
    </location>
</feature>
<evidence type="ECO:0000256" key="17">
    <source>
        <dbReference type="SAM" id="MobiDB-lite"/>
    </source>
</evidence>
<keyword evidence="9" id="KW-0067">ATP-binding</keyword>
<protein>
    <recommendedName>
        <fullName evidence="16">Eukaryotic translation initiation factor 3 subunit A</fullName>
        <shortName evidence="16">eIF3a</shortName>
    </recommendedName>
    <alternativeName>
        <fullName evidence="16">Eukaryotic translation initiation factor 3 110 kDa subunit homolog</fullName>
        <shortName evidence="16">eIF3 p110</shortName>
    </alternativeName>
    <alternativeName>
        <fullName evidence="16">Translation initiation factor eIF3, p110 subunit homolog</fullName>
    </alternativeName>
</protein>
<dbReference type="OrthoDB" id="10260897at2759"/>
<feature type="compositionally biased region" description="Basic and acidic residues" evidence="17">
    <location>
        <begin position="583"/>
        <end position="599"/>
    </location>
</feature>
<dbReference type="InterPro" id="IPR037875">
    <property type="entry name" value="Bms1_N"/>
</dbReference>
<dbReference type="GO" id="GO:0001732">
    <property type="term" value="P:formation of cytoplasmic translation initiation complex"/>
    <property type="evidence" value="ECO:0007669"/>
    <property type="project" value="UniProtKB-UniRule"/>
</dbReference>
<dbReference type="CDD" id="cd01882">
    <property type="entry name" value="BMS1"/>
    <property type="match status" value="1"/>
</dbReference>
<accession>A0A511K8Y7</accession>
<evidence type="ECO:0000256" key="9">
    <source>
        <dbReference type="ARBA" id="ARBA00022840"/>
    </source>
</evidence>
<comment type="function">
    <text evidence="16">RNA-binding component of the eukaryotic translation initiation factor 3 (eIF-3) complex, which is involved in protein synthesis of a specialized repertoire of mRNAs and, together with other initiation factors, stimulates binding of mRNA and methionyl-tRNAi to the 40S ribosome. The eIF-3 complex specifically targets and initiates translation of a subset of mRNAs involved in cell proliferation.</text>
</comment>
<dbReference type="GO" id="GO:0071541">
    <property type="term" value="C:eukaryotic translation initiation factor 3 complex, eIF3m"/>
    <property type="evidence" value="ECO:0007669"/>
    <property type="project" value="TreeGrafter"/>
</dbReference>
<evidence type="ECO:0000256" key="10">
    <source>
        <dbReference type="ARBA" id="ARBA00022884"/>
    </source>
</evidence>